<dbReference type="Pfam" id="PF18013">
    <property type="entry name" value="Phage_lysozyme2"/>
    <property type="match status" value="1"/>
</dbReference>
<feature type="coiled-coil region" evidence="1">
    <location>
        <begin position="324"/>
        <end position="393"/>
    </location>
</feature>
<evidence type="ECO:0000256" key="2">
    <source>
        <dbReference type="SAM" id="MobiDB-lite"/>
    </source>
</evidence>
<reference evidence="4 5" key="1">
    <citation type="submission" date="2020-08" db="EMBL/GenBank/DDBJ databases">
        <title>Sequencing the genomes of 1000 actinobacteria strains.</title>
        <authorList>
            <person name="Klenk H.-P."/>
        </authorList>
    </citation>
    <scope>NUCLEOTIDE SEQUENCE [LARGE SCALE GENOMIC DNA]</scope>
    <source>
        <strain evidence="4 5">DSM 41654</strain>
    </source>
</reference>
<evidence type="ECO:0000313" key="5">
    <source>
        <dbReference type="Proteomes" id="UP000540506"/>
    </source>
</evidence>
<evidence type="ECO:0000259" key="3">
    <source>
        <dbReference type="Pfam" id="PF18013"/>
    </source>
</evidence>
<feature type="region of interest" description="Disordered" evidence="2">
    <location>
        <begin position="60"/>
        <end position="83"/>
    </location>
</feature>
<gene>
    <name evidence="4" type="ORF">FHR34_001274</name>
</gene>
<proteinExistence type="predicted"/>
<dbReference type="RefSeq" id="WP_184934482.1">
    <property type="nucleotide sequence ID" value="NZ_JACHJV010000001.1"/>
</dbReference>
<name>A0A7W7QYP1_KITKI</name>
<comment type="caution">
    <text evidence="4">The sequence shown here is derived from an EMBL/GenBank/DDBJ whole genome shotgun (WGS) entry which is preliminary data.</text>
</comment>
<feature type="domain" description="Phage tail lysozyme" evidence="3">
    <location>
        <begin position="1251"/>
        <end position="1374"/>
    </location>
</feature>
<evidence type="ECO:0000256" key="1">
    <source>
        <dbReference type="SAM" id="Coils"/>
    </source>
</evidence>
<keyword evidence="5" id="KW-1185">Reference proteome</keyword>
<dbReference type="Proteomes" id="UP000540506">
    <property type="component" value="Unassembled WGS sequence"/>
</dbReference>
<accession>A0A7W7QYP1</accession>
<evidence type="ECO:0000313" key="4">
    <source>
        <dbReference type="EMBL" id="MBB4922281.1"/>
    </source>
</evidence>
<feature type="region of interest" description="Disordered" evidence="2">
    <location>
        <begin position="91"/>
        <end position="110"/>
    </location>
</feature>
<dbReference type="EMBL" id="JACHJV010000001">
    <property type="protein sequence ID" value="MBB4922281.1"/>
    <property type="molecule type" value="Genomic_DNA"/>
</dbReference>
<dbReference type="Gene3D" id="1.10.530.10">
    <property type="match status" value="1"/>
</dbReference>
<sequence length="1458" mass="149889">MPDGFRIATAFVSVSPDMDGFKEELRAKLDEATAGMEGRARVTLDTSELDAKADEARARVDELDSTRAEPSVHLNDEDLGARADQARATLDELDSKSARPDIGLESAGLDEQVDRAREKLDQLDEKHTSPSVGLDTAEFDAKLDEARAKLAAFSSESASARLGTSGSSGGEGSSGGGEGGLGGVLALGIGSLIPGLGGAATALGLGGAAGFLGLGGIGKALSAAHQSALNVGLTPQELASTQFSNSVQTQQAQDQVSQARMQSSQDAITSANSIEQSQMNLASVQRNAAEQQVQALQSVKQAQQGVEEADYSLSEAQYNLSQAWEAAREQIRQLDDQLADSKLNVQQAQLAIQQAEYQQRLTNQNAYSTSIDRQQAALAVAQAQQQLTDAQDQQTASAYAANLAHQQGVAGSQTVIQAQQAVTAAQYGQADSHASLTEAQSQATLTQLNNTDQIKQAQMQLAAAEEQASYQREMDARNVAIAERAVTDTLREQQLQMAATMSTSNEAANEFAKDMARLSPAAQQVVEQVLSMQGAFKNLETAAQNAIAPGLLVFLQGVSAMMPEITVAVTKMATLISNAFADLGRAMQAPAAQKVFAGLVDNGLQFAQIVVPAFAGFVGELLKIGSAPGASSGLANLLAGIGHALTGLTASVGKYTPQINNFLSAVGVIIAQIGPPLGVIIGQVAKALGPLATYLNAHPNGTVVKVLGDIVAGMLALQGLKKIIPDVLLGPLEKAGDKALLGPLKSTLKSIPGLFKDSLGPGGGWDYLVQSTKDVGGKVAETVSGWGSNIASAVKSAMPTSLDARLLLQSARDAGSQLAGRFTSAASSVGTWFTTTLPAATSSGMTALGTFASNAGQTLGTWGSSVGSAMSGAASSVAAFVADFGSKMAAAAVATGTWIAEQTVAAAIFIAENVAEAAAATAAFVAENAASLGIVAAIGLVVAAVVYLATHWKQALDAIEAAALWLWHNVLDPFWQGIESGAIWLYDHGIAPLVSGFTDGFRAIESAASWLKDHVFAPLFSDIESGAEAFVKAFDTAWSKLEDIFKTPINFLITTVYTNGLESLWNGVVGAIGQDSLKLPDIKTLASGGVIPGYAPGQDTVPAMLSPGEGVLVPEAVQALGPQTVLALNAAYGGGRASTPGHYSGGGISGIASSLWHKATGALSKSWDIGKIVAAVMTGNTTALDNALGNLVGTQNAAGNFAKLMIGVPTSLIHDMVQAIGGIFGGKSSGGNGSGALPTGSSGAVGNLPANWNQIASFLASNGFTQMAAAGVAGNIMAESGGNPEILEIGGGGGGGLIQWTPYPRGYITGNLQADLMTQLNAILSWGGGPSLVNKATSPSNAAEIYQDYYERPANLTASLPLRMASANAVYEAMNWKAYDSGGWLMPGDMPVNGLGRPEAVLTPDQSVWLKTMAQNSAAHGAADAGKQVVIHFHGTQYPTAEQMAAIQREMGLALSGG</sequence>
<keyword evidence="1" id="KW-0175">Coiled coil</keyword>
<feature type="coiled-coil region" evidence="1">
    <location>
        <begin position="447"/>
        <end position="474"/>
    </location>
</feature>
<protein>
    <recommendedName>
        <fullName evidence="3">Phage tail lysozyme domain-containing protein</fullName>
    </recommendedName>
</protein>
<organism evidence="4 5">
    <name type="scientific">Kitasatospora kifunensis</name>
    <name type="common">Streptomyces kifunensis</name>
    <dbReference type="NCBI Taxonomy" id="58351"/>
    <lineage>
        <taxon>Bacteria</taxon>
        <taxon>Bacillati</taxon>
        <taxon>Actinomycetota</taxon>
        <taxon>Actinomycetes</taxon>
        <taxon>Kitasatosporales</taxon>
        <taxon>Streptomycetaceae</taxon>
        <taxon>Kitasatospora</taxon>
    </lineage>
</organism>
<feature type="compositionally biased region" description="Basic and acidic residues" evidence="2">
    <location>
        <begin position="74"/>
        <end position="83"/>
    </location>
</feature>
<dbReference type="InterPro" id="IPR041219">
    <property type="entry name" value="Phage_lysozyme2"/>
</dbReference>